<dbReference type="Proteomes" id="UP000315215">
    <property type="component" value="Chromosome"/>
</dbReference>
<evidence type="ECO:0000256" key="3">
    <source>
        <dbReference type="ARBA" id="ARBA00023082"/>
    </source>
</evidence>
<dbReference type="HAMAP" id="MF_02064">
    <property type="entry name" value="Sigma70_SigI"/>
    <property type="match status" value="1"/>
</dbReference>
<dbReference type="GO" id="GO:0006352">
    <property type="term" value="P:DNA-templated transcription initiation"/>
    <property type="evidence" value="ECO:0007669"/>
    <property type="project" value="UniProtKB-UniRule"/>
</dbReference>
<dbReference type="InterPro" id="IPR007627">
    <property type="entry name" value="RNA_pol_sigma70_r2"/>
</dbReference>
<dbReference type="OrthoDB" id="3190733at2"/>
<evidence type="ECO:0000256" key="4">
    <source>
        <dbReference type="ARBA" id="ARBA00023125"/>
    </source>
</evidence>
<dbReference type="PANTHER" id="PTHR30385">
    <property type="entry name" value="SIGMA FACTOR F FLAGELLAR"/>
    <property type="match status" value="1"/>
</dbReference>
<dbReference type="Pfam" id="PF04542">
    <property type="entry name" value="Sigma70_r2"/>
    <property type="match status" value="1"/>
</dbReference>
<name>A0A516KE01_9BACI</name>
<comment type="similarity">
    <text evidence="6">Belongs to the sigma-70 factor family. SigI subfamily.</text>
</comment>
<dbReference type="GO" id="GO:0016987">
    <property type="term" value="F:sigma factor activity"/>
    <property type="evidence" value="ECO:0007669"/>
    <property type="project" value="UniProtKB-UniRule"/>
</dbReference>
<evidence type="ECO:0000313" key="8">
    <source>
        <dbReference type="EMBL" id="QDP39631.1"/>
    </source>
</evidence>
<protein>
    <recommendedName>
        <fullName evidence="6">RNA polymerase sigma factor SigI</fullName>
    </recommendedName>
</protein>
<keyword evidence="6" id="KW-0346">Stress response</keyword>
<gene>
    <name evidence="6 8" type="primary">sigI</name>
    <name evidence="8" type="ORF">FN924_05235</name>
</gene>
<keyword evidence="3 6" id="KW-0731">Sigma factor</keyword>
<feature type="domain" description="RNA polymerase sigma-70 region 2" evidence="7">
    <location>
        <begin position="32"/>
        <end position="102"/>
    </location>
</feature>
<sequence length="245" mass="28740">MISNRFRKTNNDSLASQVHLVQQGDVELQNQLIDAYKPFIAKTVSEVCKRYIDPTLDDEFSIGLSAFNEAMLAYSSERGSAFLSFARLVIKRKVIDYIRQEQTRLVAASLDETYDEDQMDNPLEISAAKAFHQEEVDQWYRREELSELEMKLKEYKISFKELTMVSPKHQDARESAIKVARLLYEDQELREYVYKKKKIPIKSLVNRVKVSKKTLERNRKYILAIFVILSEDFLYLRDYLKGVGQ</sequence>
<evidence type="ECO:0000313" key="9">
    <source>
        <dbReference type="Proteomes" id="UP000315215"/>
    </source>
</evidence>
<feature type="short sequence motif" description="Polymerase core binding" evidence="6">
    <location>
        <begin position="58"/>
        <end position="71"/>
    </location>
</feature>
<dbReference type="RefSeq" id="WP_143892413.1">
    <property type="nucleotide sequence ID" value="NZ_CP041666.1"/>
</dbReference>
<evidence type="ECO:0000256" key="1">
    <source>
        <dbReference type="ARBA" id="ARBA00022490"/>
    </source>
</evidence>
<dbReference type="Gene3D" id="1.10.1740.10">
    <property type="match status" value="1"/>
</dbReference>
<dbReference type="InterPro" id="IPR013325">
    <property type="entry name" value="RNA_pol_sigma_r2"/>
</dbReference>
<dbReference type="PANTHER" id="PTHR30385:SF6">
    <property type="entry name" value="RNA POLYMERASE SIGMA FACTOR SIGI"/>
    <property type="match status" value="1"/>
</dbReference>
<keyword evidence="4 6" id="KW-0238">DNA-binding</keyword>
<keyword evidence="9" id="KW-1185">Reference proteome</keyword>
<feature type="DNA-binding region" description="H-T-H motif" evidence="6">
    <location>
        <begin position="201"/>
        <end position="220"/>
    </location>
</feature>
<proteinExistence type="inferred from homology"/>
<evidence type="ECO:0000259" key="7">
    <source>
        <dbReference type="Pfam" id="PF04542"/>
    </source>
</evidence>
<dbReference type="NCBIfam" id="TIGR02895">
    <property type="entry name" value="spore_sigI"/>
    <property type="match status" value="1"/>
</dbReference>
<keyword evidence="1 6" id="KW-0963">Cytoplasm</keyword>
<reference evidence="8 9" key="1">
    <citation type="submission" date="2019-07" db="EMBL/GenBank/DDBJ databases">
        <authorList>
            <person name="Li J."/>
        </authorList>
    </citation>
    <scope>NUCLEOTIDE SEQUENCE [LARGE SCALE GENOMIC DNA]</scope>
    <source>
        <strain evidence="8 9">TKL69</strain>
    </source>
</reference>
<keyword evidence="5 6" id="KW-0804">Transcription</keyword>
<comment type="subunit">
    <text evidence="6">Interacts with RsgI.</text>
</comment>
<comment type="function">
    <text evidence="6">Sigma factors are initiation factors that promote the attachment of RNA polymerase to specific initiation sites and are then released.</text>
</comment>
<dbReference type="NCBIfam" id="NF006172">
    <property type="entry name" value="PRK08311.1-3"/>
    <property type="match status" value="1"/>
</dbReference>
<dbReference type="InterPro" id="IPR014244">
    <property type="entry name" value="RNA_pol_sigma-I"/>
</dbReference>
<organism evidence="8 9">
    <name type="scientific">Radiobacillus deserti</name>
    <dbReference type="NCBI Taxonomy" id="2594883"/>
    <lineage>
        <taxon>Bacteria</taxon>
        <taxon>Bacillati</taxon>
        <taxon>Bacillota</taxon>
        <taxon>Bacilli</taxon>
        <taxon>Bacillales</taxon>
        <taxon>Bacillaceae</taxon>
        <taxon>Radiobacillus</taxon>
    </lineage>
</organism>
<dbReference type="AlphaFoldDB" id="A0A516KE01"/>
<accession>A0A516KE01</accession>
<keyword evidence="2 6" id="KW-0805">Transcription regulation</keyword>
<comment type="activity regulation">
    <text evidence="6">Negatively regulated by the anti-sigma-I factor RsgI.</text>
</comment>
<evidence type="ECO:0000256" key="2">
    <source>
        <dbReference type="ARBA" id="ARBA00023015"/>
    </source>
</evidence>
<dbReference type="GO" id="GO:0005737">
    <property type="term" value="C:cytoplasm"/>
    <property type="evidence" value="ECO:0007669"/>
    <property type="project" value="UniProtKB-SubCell"/>
</dbReference>
<dbReference type="SUPFAM" id="SSF88946">
    <property type="entry name" value="Sigma2 domain of RNA polymerase sigma factors"/>
    <property type="match status" value="1"/>
</dbReference>
<evidence type="ECO:0000256" key="6">
    <source>
        <dbReference type="HAMAP-Rule" id="MF_02064"/>
    </source>
</evidence>
<evidence type="ECO:0000256" key="5">
    <source>
        <dbReference type="ARBA" id="ARBA00023163"/>
    </source>
</evidence>
<dbReference type="EMBL" id="CP041666">
    <property type="protein sequence ID" value="QDP39631.1"/>
    <property type="molecule type" value="Genomic_DNA"/>
</dbReference>
<dbReference type="PIRSF" id="PIRSF038953">
    <property type="entry name" value="SigI"/>
    <property type="match status" value="1"/>
</dbReference>
<dbReference type="GO" id="GO:0003677">
    <property type="term" value="F:DNA binding"/>
    <property type="evidence" value="ECO:0007669"/>
    <property type="project" value="UniProtKB-UniRule"/>
</dbReference>
<dbReference type="KEGG" id="aqt:FN924_05235"/>
<comment type="subcellular location">
    <subcellularLocation>
        <location evidence="6">Cytoplasm</location>
    </subcellularLocation>
</comment>